<name>A0A1B2DR03_9BACL</name>
<dbReference type="Gene3D" id="3.40.1190.20">
    <property type="match status" value="1"/>
</dbReference>
<protein>
    <recommendedName>
        <fullName evidence="6">Tagatose-6-phosphate kinase</fullName>
        <ecNumber evidence="6">2.7.1.144</ecNumber>
    </recommendedName>
</protein>
<dbReference type="PIRSF" id="PIRSF000535">
    <property type="entry name" value="1PFK/6PFK/LacC"/>
    <property type="match status" value="1"/>
</dbReference>
<comment type="pathway">
    <text evidence="6">Carbohydrate metabolism; D-tagatose 6-phosphate degradation; D-glyceraldehyde 3-phosphate and glycerone phosphate from D-tagatose 6-phosphate: step 1/2.</text>
</comment>
<dbReference type="UniPathway" id="UPA00704">
    <property type="reaction ID" value="UER00715"/>
</dbReference>
<dbReference type="EMBL" id="CP016808">
    <property type="protein sequence ID" value="ANY70131.1"/>
    <property type="molecule type" value="Genomic_DNA"/>
</dbReference>
<evidence type="ECO:0000259" key="7">
    <source>
        <dbReference type="Pfam" id="PF00294"/>
    </source>
</evidence>
<keyword evidence="6" id="KW-0423">Lactose metabolism</keyword>
<dbReference type="InterPro" id="IPR017583">
    <property type="entry name" value="Tagatose/fructose_Pkinase"/>
</dbReference>
<dbReference type="NCBIfam" id="TIGR03168">
    <property type="entry name" value="1-PFK"/>
    <property type="match status" value="1"/>
</dbReference>
<dbReference type="GO" id="GO:0005524">
    <property type="term" value="F:ATP binding"/>
    <property type="evidence" value="ECO:0007669"/>
    <property type="project" value="UniProtKB-KW"/>
</dbReference>
<keyword evidence="3 6" id="KW-0547">Nucleotide-binding</keyword>
<comment type="catalytic activity">
    <reaction evidence="6">
        <text>D-tagatofuranose 6-phosphate + ATP = D-tagatofuranose 1,6-bisphosphate + ADP + H(+)</text>
        <dbReference type="Rhea" id="RHEA:12420"/>
        <dbReference type="ChEBI" id="CHEBI:15378"/>
        <dbReference type="ChEBI" id="CHEBI:30616"/>
        <dbReference type="ChEBI" id="CHEBI:58694"/>
        <dbReference type="ChEBI" id="CHEBI:58695"/>
        <dbReference type="ChEBI" id="CHEBI:456216"/>
        <dbReference type="EC" id="2.7.1.144"/>
    </reaction>
</comment>
<dbReference type="GO" id="GO:0005988">
    <property type="term" value="P:lactose metabolic process"/>
    <property type="evidence" value="ECO:0007669"/>
    <property type="project" value="UniProtKB-KW"/>
</dbReference>
<sequence length="313" mass="33348">MSKQQVITLTLNPSMDKTIMLQELKLGGLNRAEDIRLDPGGKGINVARIVHTFGASVTAAGFIAGGIGKRIKDELDRSGIHTAFVEVPGETRTNMKLVDQKQRTTTEVNEPGFAVSESQLAELDQLLDELLPKASVLVLGGSLPKGAPPQLYHDFILKARKLGVRTILDADGEAMVSGIKATPYAVKPNLYELEQLAQRKLDSEEEIVQAGRQLLAQGITLVMISMGADGAIVMSGNEAYLAKPFPIEALSTVGAGDSMVAVLAQALLQNSSLENVARWSTAAGTITASKAGTQVCEFEEIRSRAGDINIQAL</sequence>
<dbReference type="SUPFAM" id="SSF53613">
    <property type="entry name" value="Ribokinase-like"/>
    <property type="match status" value="1"/>
</dbReference>
<dbReference type="InterPro" id="IPR011611">
    <property type="entry name" value="PfkB_dom"/>
</dbReference>
<dbReference type="InterPro" id="IPR029056">
    <property type="entry name" value="Ribokinase-like"/>
</dbReference>
<dbReference type="Pfam" id="PF00294">
    <property type="entry name" value="PfkB"/>
    <property type="match status" value="1"/>
</dbReference>
<proteinExistence type="inferred from homology"/>
<evidence type="ECO:0000256" key="1">
    <source>
        <dbReference type="ARBA" id="ARBA00005380"/>
    </source>
</evidence>
<evidence type="ECO:0000256" key="3">
    <source>
        <dbReference type="ARBA" id="ARBA00022741"/>
    </source>
</evidence>
<keyword evidence="4 8" id="KW-0418">Kinase</keyword>
<dbReference type="GO" id="GO:0009024">
    <property type="term" value="F:tagatose-6-phosphate kinase activity"/>
    <property type="evidence" value="ECO:0007669"/>
    <property type="project" value="UniProtKB-EC"/>
</dbReference>
<evidence type="ECO:0000313" key="8">
    <source>
        <dbReference type="EMBL" id="ANY70131.1"/>
    </source>
</evidence>
<dbReference type="CDD" id="cd01164">
    <property type="entry name" value="FruK_PfkB_like"/>
    <property type="match status" value="1"/>
</dbReference>
<reference evidence="8" key="1">
    <citation type="submission" date="2016-08" db="EMBL/GenBank/DDBJ databases">
        <title>Complete Genome Seqeunce of Paenibacillus sp. BIHB 4019 from tea rhizoplane.</title>
        <authorList>
            <person name="Thakur R."/>
            <person name="Swarnkar M.K."/>
            <person name="Gulati A."/>
        </authorList>
    </citation>
    <scope>NUCLEOTIDE SEQUENCE [LARGE SCALE GENOMIC DNA]</scope>
    <source>
        <strain evidence="8">BIHB4019</strain>
    </source>
</reference>
<dbReference type="EC" id="2.7.1.144" evidence="6"/>
<dbReference type="GO" id="GO:0008662">
    <property type="term" value="F:1-phosphofructokinase activity"/>
    <property type="evidence" value="ECO:0007669"/>
    <property type="project" value="InterPro"/>
</dbReference>
<dbReference type="RefSeq" id="WP_099521065.1">
    <property type="nucleotide sequence ID" value="NZ_CP016808.1"/>
</dbReference>
<accession>A0A1B2DR03</accession>
<dbReference type="GO" id="GO:0005829">
    <property type="term" value="C:cytosol"/>
    <property type="evidence" value="ECO:0007669"/>
    <property type="project" value="TreeGrafter"/>
</dbReference>
<feature type="domain" description="Carbohydrate kinase PfkB" evidence="7">
    <location>
        <begin position="11"/>
        <end position="296"/>
    </location>
</feature>
<evidence type="ECO:0000256" key="6">
    <source>
        <dbReference type="PIRNR" id="PIRNR000535"/>
    </source>
</evidence>
<dbReference type="GO" id="GO:2001059">
    <property type="term" value="P:D-tagatose 6-phosphate catabolic process"/>
    <property type="evidence" value="ECO:0007669"/>
    <property type="project" value="UniProtKB-UniPathway"/>
</dbReference>
<comment type="similarity">
    <text evidence="6">Belongs to the carbohydrate kinase PfkB family. LacC subfamily.</text>
</comment>
<gene>
    <name evidence="8" type="ORF">BBD42_29245</name>
</gene>
<evidence type="ECO:0000256" key="4">
    <source>
        <dbReference type="ARBA" id="ARBA00022777"/>
    </source>
</evidence>
<dbReference type="AlphaFoldDB" id="A0A1B2DR03"/>
<keyword evidence="2 6" id="KW-0808">Transferase</keyword>
<dbReference type="PANTHER" id="PTHR46566:SF2">
    <property type="entry name" value="ATP-DEPENDENT 6-PHOSPHOFRUCTOKINASE ISOZYME 2"/>
    <property type="match status" value="1"/>
</dbReference>
<dbReference type="NCBIfam" id="TIGR03828">
    <property type="entry name" value="pfkB"/>
    <property type="match status" value="1"/>
</dbReference>
<organism evidence="8">
    <name type="scientific">Paenibacillus sp. BIHB 4019</name>
    <dbReference type="NCBI Taxonomy" id="1870819"/>
    <lineage>
        <taxon>Bacteria</taxon>
        <taxon>Bacillati</taxon>
        <taxon>Bacillota</taxon>
        <taxon>Bacilli</taxon>
        <taxon>Bacillales</taxon>
        <taxon>Paenibacillaceae</taxon>
        <taxon>Paenibacillus</taxon>
    </lineage>
</organism>
<dbReference type="GO" id="GO:0044281">
    <property type="term" value="P:small molecule metabolic process"/>
    <property type="evidence" value="ECO:0007669"/>
    <property type="project" value="UniProtKB-ARBA"/>
</dbReference>
<dbReference type="PANTHER" id="PTHR46566">
    <property type="entry name" value="1-PHOSPHOFRUCTOKINASE-RELATED"/>
    <property type="match status" value="1"/>
</dbReference>
<dbReference type="InterPro" id="IPR022463">
    <property type="entry name" value="1-PFruKinase"/>
</dbReference>
<dbReference type="GO" id="GO:0016052">
    <property type="term" value="P:carbohydrate catabolic process"/>
    <property type="evidence" value="ECO:0007669"/>
    <property type="project" value="UniProtKB-ARBA"/>
</dbReference>
<comment type="similarity">
    <text evidence="1">Belongs to the carbohydrate kinase pfkB family.</text>
</comment>
<keyword evidence="5 6" id="KW-0067">ATP-binding</keyword>
<dbReference type="FunFam" id="3.40.1190.20:FF:000001">
    <property type="entry name" value="Phosphofructokinase"/>
    <property type="match status" value="1"/>
</dbReference>
<evidence type="ECO:0000256" key="2">
    <source>
        <dbReference type="ARBA" id="ARBA00022679"/>
    </source>
</evidence>
<evidence type="ECO:0000256" key="5">
    <source>
        <dbReference type="ARBA" id="ARBA00022840"/>
    </source>
</evidence>